<dbReference type="SUPFAM" id="SSF51735">
    <property type="entry name" value="NAD(P)-binding Rossmann-fold domains"/>
    <property type="match status" value="1"/>
</dbReference>
<gene>
    <name evidence="2" type="ORF">FH610_034200</name>
</gene>
<comment type="caution">
    <text evidence="2">The sequence shown here is derived from an EMBL/GenBank/DDBJ whole genome shotgun (WGS) entry which is preliminary data.</text>
</comment>
<dbReference type="InterPro" id="IPR001509">
    <property type="entry name" value="Epimerase_deHydtase"/>
</dbReference>
<reference evidence="2 3" key="1">
    <citation type="submission" date="2019-10" db="EMBL/GenBank/DDBJ databases">
        <title>Nonomuraea sp. nov., isolated from Phyllanthus amarus.</title>
        <authorList>
            <person name="Klykleung N."/>
            <person name="Tanasupawat S."/>
        </authorList>
    </citation>
    <scope>NUCLEOTIDE SEQUENCE [LARGE SCALE GENOMIC DNA]</scope>
    <source>
        <strain evidence="2 3">CR1-09</strain>
    </source>
</reference>
<protein>
    <submittedName>
        <fullName evidence="2">NAD-dependent epimerase/dehydratase family protein</fullName>
    </submittedName>
</protein>
<evidence type="ECO:0000313" key="2">
    <source>
        <dbReference type="EMBL" id="KAB8180082.1"/>
    </source>
</evidence>
<dbReference type="EMBL" id="VDMA02000024">
    <property type="protein sequence ID" value="KAB8180082.1"/>
    <property type="molecule type" value="Genomic_DNA"/>
</dbReference>
<dbReference type="GO" id="GO:0005737">
    <property type="term" value="C:cytoplasm"/>
    <property type="evidence" value="ECO:0007669"/>
    <property type="project" value="TreeGrafter"/>
</dbReference>
<dbReference type="InterPro" id="IPR036291">
    <property type="entry name" value="NAD(P)-bd_dom_sf"/>
</dbReference>
<dbReference type="InterPro" id="IPR051783">
    <property type="entry name" value="NAD(P)-dependent_oxidoreduct"/>
</dbReference>
<dbReference type="PANTHER" id="PTHR48079">
    <property type="entry name" value="PROTEIN YEEZ"/>
    <property type="match status" value="1"/>
</dbReference>
<dbReference type="Gene3D" id="3.40.50.720">
    <property type="entry name" value="NAD(P)-binding Rossmann-like Domain"/>
    <property type="match status" value="1"/>
</dbReference>
<dbReference type="Proteomes" id="UP000313066">
    <property type="component" value="Unassembled WGS sequence"/>
</dbReference>
<organism evidence="2 3">
    <name type="scientific">Microbispora catharanthi</name>
    <dbReference type="NCBI Taxonomy" id="1712871"/>
    <lineage>
        <taxon>Bacteria</taxon>
        <taxon>Bacillati</taxon>
        <taxon>Actinomycetota</taxon>
        <taxon>Actinomycetes</taxon>
        <taxon>Streptosporangiales</taxon>
        <taxon>Streptosporangiaceae</taxon>
        <taxon>Microbispora</taxon>
    </lineage>
</organism>
<proteinExistence type="predicted"/>
<sequence length="342" mass="36466">MSDGHAGETVLVTGGTGYLAGWVISGLLQRGYRVRTTVRGLDKAEQVRAAVGEQAGGRAAGAVEFAAVDLLRDDGWDEAVAGADYVLHTASPMPFGSGVNLITTAREGTRRVLGAAARAGVKRAVLTSSGVTADTGDPDTAATESVWTAPSGTPLRAYPDSKIFAERDAWDLAAATGLELTAVLPTFMQGPMLGASNRPGTVEIIRRLLTREIPAVPNIGWNIVDVRDIAELHVLAMTSPTAAGQRFLGSGSFWWYQDIARTLREKLPDEAAKVPTRTMPDIIVKLLAHLNPQMAMLRPELGRTRLVDSSKARTQLGWHPRPTEQTIIDTATALIANNALSR</sequence>
<dbReference type="Pfam" id="PF01370">
    <property type="entry name" value="Epimerase"/>
    <property type="match status" value="1"/>
</dbReference>
<evidence type="ECO:0000259" key="1">
    <source>
        <dbReference type="Pfam" id="PF01370"/>
    </source>
</evidence>
<keyword evidence="3" id="KW-1185">Reference proteome</keyword>
<dbReference type="FunFam" id="3.40.50.720:FF:000336">
    <property type="entry name" value="Aldehyde reductase"/>
    <property type="match status" value="1"/>
</dbReference>
<accession>A0A5N6BHZ7</accession>
<dbReference type="GO" id="GO:0004029">
    <property type="term" value="F:aldehyde dehydrogenase (NAD+) activity"/>
    <property type="evidence" value="ECO:0007669"/>
    <property type="project" value="TreeGrafter"/>
</dbReference>
<evidence type="ECO:0000313" key="3">
    <source>
        <dbReference type="Proteomes" id="UP000313066"/>
    </source>
</evidence>
<dbReference type="RefSeq" id="WP_139579377.1">
    <property type="nucleotide sequence ID" value="NZ_VDMA02000024.1"/>
</dbReference>
<feature type="domain" description="NAD-dependent epimerase/dehydratase" evidence="1">
    <location>
        <begin position="10"/>
        <end position="243"/>
    </location>
</feature>
<name>A0A5N6BHZ7_9ACTN</name>
<dbReference type="AlphaFoldDB" id="A0A5N6BHZ7"/>
<dbReference type="PANTHER" id="PTHR48079:SF6">
    <property type="entry name" value="NAD(P)-BINDING DOMAIN-CONTAINING PROTEIN-RELATED"/>
    <property type="match status" value="1"/>
</dbReference>